<evidence type="ECO:0000313" key="14">
    <source>
        <dbReference type="EMBL" id="KAA0892203.1"/>
    </source>
</evidence>
<evidence type="ECO:0000256" key="3">
    <source>
        <dbReference type="ARBA" id="ARBA00022555"/>
    </source>
</evidence>
<dbReference type="InterPro" id="IPR001667">
    <property type="entry name" value="DDH_dom"/>
</dbReference>
<evidence type="ECO:0000256" key="7">
    <source>
        <dbReference type="ARBA" id="ARBA00022723"/>
    </source>
</evidence>
<dbReference type="SUPFAM" id="SSF64182">
    <property type="entry name" value="DHH phosphoesterases"/>
    <property type="match status" value="1"/>
</dbReference>
<keyword evidence="11" id="KW-0129">CBS domain</keyword>
<keyword evidence="6" id="KW-0548">Nucleotidyltransferase</keyword>
<dbReference type="CDD" id="cd05398">
    <property type="entry name" value="NT_ClassII-CCAase"/>
    <property type="match status" value="1"/>
</dbReference>
<organism evidence="14 15">
    <name type="scientific">Oryzomonas rubra</name>
    <dbReference type="NCBI Taxonomy" id="2509454"/>
    <lineage>
        <taxon>Bacteria</taxon>
        <taxon>Pseudomonadati</taxon>
        <taxon>Thermodesulfobacteriota</taxon>
        <taxon>Desulfuromonadia</taxon>
        <taxon>Geobacterales</taxon>
        <taxon>Geobacteraceae</taxon>
        <taxon>Oryzomonas</taxon>
    </lineage>
</organism>
<dbReference type="AlphaFoldDB" id="A0A5A9XHU4"/>
<keyword evidence="4 12" id="KW-0808">Transferase</keyword>
<keyword evidence="9" id="KW-0460">Magnesium</keyword>
<proteinExistence type="inferred from homology"/>
<dbReference type="InterPro" id="IPR038763">
    <property type="entry name" value="DHH_sf"/>
</dbReference>
<evidence type="ECO:0000256" key="8">
    <source>
        <dbReference type="ARBA" id="ARBA00022741"/>
    </source>
</evidence>
<dbReference type="EMBL" id="SRSD01000004">
    <property type="protein sequence ID" value="KAA0892203.1"/>
    <property type="molecule type" value="Genomic_DNA"/>
</dbReference>
<sequence length="890" mass="98775">MDVITTHTNADFDCLGAMVAAARLYPGALIAFPGSQEKAVRDFLAVRPEYLPGVVRAKDIDLDAITRLIVVDCQQSERIGRFAGLLGRPGLEIHIYDHHPITEQSIRPTGGLIRPCGSSSTILGGLLMEQAVELTPEEATLIMLGIHEDTGRLLFVSTTRDDYRVAAWLMERGARVNVVAEALSQELSSQQMGLLKRLLTTLKTTTINGINISIAHATSDQYVGDIAALAHLMRDMENLDTLFVVVAMEGRIYLVARSRILEVNVGEILRRFHGGGHATAASAVVRDQTLHQVLQRLEEQLRVEVSPRFCAGDIMSAPVKTMPGDVTIAAARDLLTRYNCNAMPVIAAGRMIGIISRKIVEKALYHDLGDAPATDFMHTEFMRAAPTTPIADIQEYMVEGNRRFVPVFKGEELAGAVTRTDLLRHMYGGRRGEPGALYDVGALGFSPKNRSIAGLLGKRLPTDAGKLLHDLGTVGDELGLAVYAIGGFVRDLLLGVANLDIDVTVEGDGIFFAEQFAARHGCRVRSHRTFSTAVVIFPDGAKIDVASTRLEYYESPGVLPTVERSSLRHDLYRRDFTINTLAVCLNGPSFGRLTDYFGGQQDLQERLVRVLHNLSFVEDPTRVFRAIRFEQRLGFHIAPHTENLIRSAVRMNVLNRVGGLRLLNELIQILREKEPVGAIVRMAGFGLLPFVHPSLKLLPEIRRVVEETGRVLAWFRLLYLPDACEQWQVYFLALGDRLTNDEFHDACRRLAVPGRISTKVFSHRRQALGTLDAIQRRLRRNPEVRNSEIYDWFHGLPLEMLLYLAARANREEVRRFVSQYVSRLRQVRCSLDGDGLAALGLAPSPRFRTIMDRLLVARLDGEVVNDEQERALALLLIASDGGAGVAKTHH</sequence>
<dbReference type="Gene3D" id="1.10.3090.10">
    <property type="entry name" value="cca-adding enzyme, domain 2"/>
    <property type="match status" value="1"/>
</dbReference>
<keyword evidence="15" id="KW-1185">Reference proteome</keyword>
<dbReference type="Pfam" id="PF01368">
    <property type="entry name" value="DHH"/>
    <property type="match status" value="1"/>
</dbReference>
<dbReference type="Pfam" id="PF12627">
    <property type="entry name" value="PolyA_pol_RNAbd"/>
    <property type="match status" value="1"/>
</dbReference>
<dbReference type="InterPro" id="IPR002646">
    <property type="entry name" value="PolA_pol_head_dom"/>
</dbReference>
<dbReference type="InterPro" id="IPR046342">
    <property type="entry name" value="CBS_dom_sf"/>
</dbReference>
<feature type="domain" description="CBS" evidence="13">
    <location>
        <begin position="315"/>
        <end position="371"/>
    </location>
</feature>
<dbReference type="RefSeq" id="WP_149307140.1">
    <property type="nucleotide sequence ID" value="NZ_SRSD01000004.1"/>
</dbReference>
<gene>
    <name evidence="14" type="ORF">ET418_08360</name>
</gene>
<dbReference type="InterPro" id="IPR052390">
    <property type="entry name" value="tRNA_nt/polyA_polymerase"/>
</dbReference>
<keyword evidence="8" id="KW-0547">Nucleotide-binding</keyword>
<dbReference type="SUPFAM" id="SSF54631">
    <property type="entry name" value="CBS-domain pair"/>
    <property type="match status" value="1"/>
</dbReference>
<protein>
    <submittedName>
        <fullName evidence="14">CBS domain-containing protein</fullName>
    </submittedName>
</protein>
<dbReference type="Pfam" id="PF00571">
    <property type="entry name" value="CBS"/>
    <property type="match status" value="2"/>
</dbReference>
<dbReference type="PROSITE" id="PS51371">
    <property type="entry name" value="CBS"/>
    <property type="match status" value="2"/>
</dbReference>
<dbReference type="PANTHER" id="PTHR47788">
    <property type="entry name" value="POLYA POLYMERASE"/>
    <property type="match status" value="1"/>
</dbReference>
<evidence type="ECO:0000256" key="1">
    <source>
        <dbReference type="ARBA" id="ARBA00001946"/>
    </source>
</evidence>
<dbReference type="InterPro" id="IPR003156">
    <property type="entry name" value="DHHA1_dom"/>
</dbReference>
<evidence type="ECO:0000256" key="11">
    <source>
        <dbReference type="PROSITE-ProRule" id="PRU00703"/>
    </source>
</evidence>
<accession>A0A5A9XHU4</accession>
<dbReference type="Gene3D" id="3.30.460.10">
    <property type="entry name" value="Beta Polymerase, domain 2"/>
    <property type="match status" value="1"/>
</dbReference>
<dbReference type="Pfam" id="PF02272">
    <property type="entry name" value="DHHA1"/>
    <property type="match status" value="1"/>
</dbReference>
<dbReference type="GO" id="GO:0000049">
    <property type="term" value="F:tRNA binding"/>
    <property type="evidence" value="ECO:0007669"/>
    <property type="project" value="UniProtKB-KW"/>
</dbReference>
<evidence type="ECO:0000256" key="12">
    <source>
        <dbReference type="RuleBase" id="RU003953"/>
    </source>
</evidence>
<evidence type="ECO:0000256" key="2">
    <source>
        <dbReference type="ARBA" id="ARBA00007265"/>
    </source>
</evidence>
<dbReference type="InterPro" id="IPR000644">
    <property type="entry name" value="CBS_dom"/>
</dbReference>
<evidence type="ECO:0000313" key="15">
    <source>
        <dbReference type="Proteomes" id="UP000324298"/>
    </source>
</evidence>
<dbReference type="SUPFAM" id="SSF81301">
    <property type="entry name" value="Nucleotidyltransferase"/>
    <property type="match status" value="1"/>
</dbReference>
<evidence type="ECO:0000259" key="13">
    <source>
        <dbReference type="PROSITE" id="PS51371"/>
    </source>
</evidence>
<evidence type="ECO:0000256" key="6">
    <source>
        <dbReference type="ARBA" id="ARBA00022695"/>
    </source>
</evidence>
<dbReference type="GO" id="GO:0008033">
    <property type="term" value="P:tRNA processing"/>
    <property type="evidence" value="ECO:0007669"/>
    <property type="project" value="UniProtKB-KW"/>
</dbReference>
<name>A0A5A9XHU4_9BACT</name>
<feature type="domain" description="CBS" evidence="13">
    <location>
        <begin position="377"/>
        <end position="433"/>
    </location>
</feature>
<dbReference type="PANTHER" id="PTHR47788:SF1">
    <property type="entry name" value="A-ADDING TRNA NUCLEOTIDYLTRANSFERASE"/>
    <property type="match status" value="1"/>
</dbReference>
<evidence type="ECO:0000256" key="10">
    <source>
        <dbReference type="ARBA" id="ARBA00022884"/>
    </source>
</evidence>
<dbReference type="GO" id="GO:0016779">
    <property type="term" value="F:nucleotidyltransferase activity"/>
    <property type="evidence" value="ECO:0007669"/>
    <property type="project" value="UniProtKB-KW"/>
</dbReference>
<comment type="similarity">
    <text evidence="2 12">Belongs to the tRNA nucleotidyltransferase/poly(A) polymerase family.</text>
</comment>
<dbReference type="Gene3D" id="3.10.580.10">
    <property type="entry name" value="CBS-domain"/>
    <property type="match status" value="1"/>
</dbReference>
<keyword evidence="5" id="KW-0819">tRNA processing</keyword>
<comment type="cofactor">
    <cofactor evidence="1">
        <name>Mg(2+)</name>
        <dbReference type="ChEBI" id="CHEBI:18420"/>
    </cofactor>
</comment>
<dbReference type="Pfam" id="PF01743">
    <property type="entry name" value="PolyA_pol"/>
    <property type="match status" value="1"/>
</dbReference>
<evidence type="ECO:0000256" key="9">
    <source>
        <dbReference type="ARBA" id="ARBA00022842"/>
    </source>
</evidence>
<dbReference type="Gene3D" id="3.10.310.30">
    <property type="match status" value="1"/>
</dbReference>
<evidence type="ECO:0000256" key="4">
    <source>
        <dbReference type="ARBA" id="ARBA00022679"/>
    </source>
</evidence>
<dbReference type="GO" id="GO:0046872">
    <property type="term" value="F:metal ion binding"/>
    <property type="evidence" value="ECO:0007669"/>
    <property type="project" value="UniProtKB-KW"/>
</dbReference>
<dbReference type="SMART" id="SM00116">
    <property type="entry name" value="CBS"/>
    <property type="match status" value="2"/>
</dbReference>
<dbReference type="GO" id="GO:0000166">
    <property type="term" value="F:nucleotide binding"/>
    <property type="evidence" value="ECO:0007669"/>
    <property type="project" value="UniProtKB-KW"/>
</dbReference>
<reference evidence="14 15" key="1">
    <citation type="submission" date="2019-04" db="EMBL/GenBank/DDBJ databases">
        <title>Geobacter ruber sp. nov., ferric-reducing bacteria isolated from paddy soil.</title>
        <authorList>
            <person name="Xu Z."/>
            <person name="Masuda Y."/>
            <person name="Itoh H."/>
            <person name="Senoo K."/>
        </authorList>
    </citation>
    <scope>NUCLEOTIDE SEQUENCE [LARGE SCALE GENOMIC DNA]</scope>
    <source>
        <strain evidence="14 15">Red88</strain>
    </source>
</reference>
<keyword evidence="10 12" id="KW-0694">RNA-binding</keyword>
<dbReference type="Proteomes" id="UP000324298">
    <property type="component" value="Unassembled WGS sequence"/>
</dbReference>
<evidence type="ECO:0000256" key="5">
    <source>
        <dbReference type="ARBA" id="ARBA00022694"/>
    </source>
</evidence>
<dbReference type="InterPro" id="IPR043519">
    <property type="entry name" value="NT_sf"/>
</dbReference>
<dbReference type="SUPFAM" id="SSF81891">
    <property type="entry name" value="Poly A polymerase C-terminal region-like"/>
    <property type="match status" value="1"/>
</dbReference>
<dbReference type="InterPro" id="IPR032828">
    <property type="entry name" value="PolyA_RNA-bd"/>
</dbReference>
<keyword evidence="7" id="KW-0479">Metal-binding</keyword>
<comment type="caution">
    <text evidence="14">The sequence shown here is derived from an EMBL/GenBank/DDBJ whole genome shotgun (WGS) entry which is preliminary data.</text>
</comment>
<dbReference type="OrthoDB" id="9805698at2"/>
<keyword evidence="3" id="KW-0820">tRNA-binding</keyword>
<dbReference type="Gene3D" id="3.90.1640.10">
    <property type="entry name" value="inorganic pyrophosphatase (n-terminal core)"/>
    <property type="match status" value="1"/>
</dbReference>